<sequence length="1295" mass="142139">MGTQMVTSTETMAPDDQATTETTSDIEVKNIPLQDNERVPTSKDYLRIFTYAELWDVLTLAAGALAAVGSGATQPLMFLLFGECLLFVFALFIARFGLASIQKFAFRMISIRLSAAIRLHYITHLFSQSVHVLDSLPPGHAVGTITSSSNTLQGGISEKLAIFIEYTTLIIGSFIVAFVQSWELSLVTLAGFFAIMLLAGSLFPFTVKGQTRQIDMEKKAASIASESFASIKMIMACGAQQQTSDKYISFIEQAKRQAQVTNVFTSLQFALTFFGVFGTIALAFWYGALIYTKDRLDNVGVIAVVLLCMATIFFSVDRVSTPLQAMGKASIAACEFFSVIDAPLPKKGTLKAPEISATKDIVFDKVTFAYPSRPDIKILDELNLCIEAGKMTAIVGSSGSGKSTIVGLIEGWYIVQQPHSISIPKAKDTEEDQTTSQVDTPDYSEACETKNHPVREPVKLEGTISTSGHLLEDIDVKWWRSRIGLVQQEPFLFNDTVFENVARGLIGTPWDSTSKEEKRALVVEACQEAFADEFIIKLPLGYDTCIGDGGARLSGGQRQRLAIARSIVKKPHVLILDEATSAIDVHSEQIVQAALDKAARNRTTIVIAHRLSTIKNADRIVVLQKGKVVESGSHQNLMSMNGGVYFGLVNAQTLSLGESTKIPESSPKTESIETFSRELTIESEKTHEIPLKPGEKQVSNRKIFGSFLRLFIESKSHWNIMILGIAVSAVAGVAQPMHAWMYARSISLFKWQDDHPKLMSEVEFMGIMWTVFAASAGTAYFVTFLCFGYVGAFIRAKYQAQYFESLIHQPAAYFDEDGHSHGTLVARTRDDPQKLEEMMGMNLAQVFIAVFNIIVGIIISLAYTWKLALVSLCAVAPICVLSGYIRFRYEVQFEDMNDAVFEESSQFASEAIGAFRTVTSLTLEDSITDRFRSLCQGHVVSAYKKARWVSVILGFSESTNLGCQALIFYYGGHLLTQGEIDNMGFFLCLMAIMNAAEGFGKSLSFGPNAAQAALASSRVHDTRCSSLQDARGKDHITLQEGGIEIELRDIRLRYPTRNTPALDGLNITIEKGQFAALVGASGCGKTSVISLLERLYDPEEGQILLNGEDVANVNVYEYRKHLALVAQESTLFQGPIRDNILLGVDPSTVTEDQLQNVSREASIHDFIVSLPEGYSTNIGSRGITLSGGQKQRIAIARALIRRPQILLLDEATSSLDSESEKQVQTALERAAQGRTMIAVAHRLATVQNADVIFVLGEAGKVLERGSHLELVEKRGVYYQMVGSNSIRIQAIVLTI</sequence>
<comment type="caution">
    <text evidence="12">The sequence shown here is derived from an EMBL/GenBank/DDBJ whole genome shotgun (WGS) entry which is preliminary data.</text>
</comment>
<proteinExistence type="inferred from homology"/>
<feature type="transmembrane region" description="Helical" evidence="9">
    <location>
        <begin position="160"/>
        <end position="180"/>
    </location>
</feature>
<dbReference type="GO" id="GO:0015421">
    <property type="term" value="F:ABC-type oligopeptide transporter activity"/>
    <property type="evidence" value="ECO:0007669"/>
    <property type="project" value="TreeGrafter"/>
</dbReference>
<feature type="transmembrane region" description="Helical" evidence="9">
    <location>
        <begin position="186"/>
        <end position="207"/>
    </location>
</feature>
<feature type="region of interest" description="Disordered" evidence="8">
    <location>
        <begin position="424"/>
        <end position="450"/>
    </location>
</feature>
<dbReference type="PROSITE" id="PS50929">
    <property type="entry name" value="ABC_TM1F"/>
    <property type="match status" value="2"/>
</dbReference>
<evidence type="ECO:0000256" key="3">
    <source>
        <dbReference type="ARBA" id="ARBA00022692"/>
    </source>
</evidence>
<evidence type="ECO:0000259" key="11">
    <source>
        <dbReference type="PROSITE" id="PS50929"/>
    </source>
</evidence>
<dbReference type="GO" id="GO:0005743">
    <property type="term" value="C:mitochondrial inner membrane"/>
    <property type="evidence" value="ECO:0007669"/>
    <property type="project" value="TreeGrafter"/>
</dbReference>
<evidence type="ECO:0000313" key="12">
    <source>
        <dbReference type="EMBL" id="CAG8395687.1"/>
    </source>
</evidence>
<evidence type="ECO:0000256" key="1">
    <source>
        <dbReference type="ARBA" id="ARBA00004141"/>
    </source>
</evidence>
<feature type="transmembrane region" description="Helical" evidence="9">
    <location>
        <begin position="843"/>
        <end position="863"/>
    </location>
</feature>
<dbReference type="OrthoDB" id="6612291at2759"/>
<dbReference type="InterPro" id="IPR036640">
    <property type="entry name" value="ABC1_TM_sf"/>
</dbReference>
<dbReference type="GO" id="GO:0005524">
    <property type="term" value="F:ATP binding"/>
    <property type="evidence" value="ECO:0007669"/>
    <property type="project" value="UniProtKB-KW"/>
</dbReference>
<evidence type="ECO:0000313" key="13">
    <source>
        <dbReference type="Proteomes" id="UP001152592"/>
    </source>
</evidence>
<name>A0A9W4JID3_9EURO</name>
<dbReference type="Pfam" id="PF00664">
    <property type="entry name" value="ABC_membrane"/>
    <property type="match status" value="2"/>
</dbReference>
<dbReference type="Pfam" id="PF00005">
    <property type="entry name" value="ABC_tran"/>
    <property type="match status" value="3"/>
</dbReference>
<feature type="transmembrane region" description="Helical" evidence="9">
    <location>
        <begin position="263"/>
        <end position="286"/>
    </location>
</feature>
<dbReference type="CDD" id="cd18577">
    <property type="entry name" value="ABC_6TM_Pgp_ABCB1_D1_like"/>
    <property type="match status" value="1"/>
</dbReference>
<evidence type="ECO:0000256" key="6">
    <source>
        <dbReference type="ARBA" id="ARBA00022989"/>
    </source>
</evidence>
<dbReference type="InterPro" id="IPR003439">
    <property type="entry name" value="ABC_transporter-like_ATP-bd"/>
</dbReference>
<dbReference type="PROSITE" id="PS50893">
    <property type="entry name" value="ABC_TRANSPORTER_2"/>
    <property type="match status" value="2"/>
</dbReference>
<dbReference type="CDD" id="cd18578">
    <property type="entry name" value="ABC_6TM_Pgp_ABCB1_D2_like"/>
    <property type="match status" value="1"/>
</dbReference>
<dbReference type="Gene3D" id="1.20.1560.10">
    <property type="entry name" value="ABC transporter type 1, transmembrane domain"/>
    <property type="match status" value="1"/>
</dbReference>
<gene>
    <name evidence="12" type="ORF">PSALAMII_LOCUS7130</name>
</gene>
<dbReference type="SUPFAM" id="SSF90123">
    <property type="entry name" value="ABC transporter transmembrane region"/>
    <property type="match status" value="2"/>
</dbReference>
<feature type="transmembrane region" description="Helical" evidence="9">
    <location>
        <begin position="76"/>
        <end position="98"/>
    </location>
</feature>
<feature type="transmembrane region" description="Helical" evidence="9">
    <location>
        <begin position="767"/>
        <end position="794"/>
    </location>
</feature>
<evidence type="ECO:0000256" key="2">
    <source>
        <dbReference type="ARBA" id="ARBA00007577"/>
    </source>
</evidence>
<dbReference type="SUPFAM" id="SSF52540">
    <property type="entry name" value="P-loop containing nucleoside triphosphate hydrolases"/>
    <property type="match status" value="3"/>
</dbReference>
<feature type="transmembrane region" description="Helical" evidence="9">
    <location>
        <begin position="48"/>
        <end position="70"/>
    </location>
</feature>
<feature type="region of interest" description="Disordered" evidence="8">
    <location>
        <begin position="1"/>
        <end position="21"/>
    </location>
</feature>
<dbReference type="PANTHER" id="PTHR43394:SF18">
    <property type="entry name" value="ABC TRANSPORTER B FAMILY MEMBER 11-LIKE"/>
    <property type="match status" value="1"/>
</dbReference>
<dbReference type="InterPro" id="IPR011527">
    <property type="entry name" value="ABC1_TM_dom"/>
</dbReference>
<dbReference type="InterPro" id="IPR039421">
    <property type="entry name" value="Type_1_exporter"/>
</dbReference>
<comment type="subcellular location">
    <subcellularLocation>
        <location evidence="1">Membrane</location>
        <topology evidence="1">Multi-pass membrane protein</topology>
    </subcellularLocation>
</comment>
<keyword evidence="4" id="KW-0547">Nucleotide-binding</keyword>
<comment type="similarity">
    <text evidence="2">Belongs to the ABC transporter superfamily. ABCB family. Multidrug resistance exporter (TC 3.A.1.201) subfamily.</text>
</comment>
<evidence type="ECO:0000256" key="5">
    <source>
        <dbReference type="ARBA" id="ARBA00022840"/>
    </source>
</evidence>
<feature type="transmembrane region" description="Helical" evidence="9">
    <location>
        <begin position="298"/>
        <end position="316"/>
    </location>
</feature>
<feature type="domain" description="ABC transporter" evidence="10">
    <location>
        <begin position="1045"/>
        <end position="1283"/>
    </location>
</feature>
<evidence type="ECO:0000256" key="4">
    <source>
        <dbReference type="ARBA" id="ARBA00022741"/>
    </source>
</evidence>
<dbReference type="SMART" id="SM00382">
    <property type="entry name" value="AAA"/>
    <property type="match status" value="2"/>
</dbReference>
<dbReference type="GO" id="GO:0016887">
    <property type="term" value="F:ATP hydrolysis activity"/>
    <property type="evidence" value="ECO:0007669"/>
    <property type="project" value="InterPro"/>
</dbReference>
<keyword evidence="6 9" id="KW-1133">Transmembrane helix</keyword>
<dbReference type="PANTHER" id="PTHR43394">
    <property type="entry name" value="ATP-DEPENDENT PERMEASE MDL1, MITOCHONDRIAL"/>
    <property type="match status" value="1"/>
</dbReference>
<accession>A0A9W4JID3</accession>
<dbReference type="InterPro" id="IPR027417">
    <property type="entry name" value="P-loop_NTPase"/>
</dbReference>
<dbReference type="Gene3D" id="3.40.50.300">
    <property type="entry name" value="P-loop containing nucleotide triphosphate hydrolases"/>
    <property type="match status" value="2"/>
</dbReference>
<feature type="transmembrane region" description="Helical" evidence="9">
    <location>
        <begin position="718"/>
        <end position="741"/>
    </location>
</feature>
<organism evidence="12 13">
    <name type="scientific">Penicillium salamii</name>
    <dbReference type="NCBI Taxonomy" id="1612424"/>
    <lineage>
        <taxon>Eukaryota</taxon>
        <taxon>Fungi</taxon>
        <taxon>Dikarya</taxon>
        <taxon>Ascomycota</taxon>
        <taxon>Pezizomycotina</taxon>
        <taxon>Eurotiomycetes</taxon>
        <taxon>Eurotiomycetidae</taxon>
        <taxon>Eurotiales</taxon>
        <taxon>Aspergillaceae</taxon>
        <taxon>Penicillium</taxon>
    </lineage>
</organism>
<dbReference type="CDD" id="cd03249">
    <property type="entry name" value="ABC_MTABC3_MDL1_MDL2"/>
    <property type="match status" value="1"/>
</dbReference>
<dbReference type="GO" id="GO:0090374">
    <property type="term" value="P:oligopeptide export from mitochondrion"/>
    <property type="evidence" value="ECO:0007669"/>
    <property type="project" value="TreeGrafter"/>
</dbReference>
<evidence type="ECO:0000256" key="7">
    <source>
        <dbReference type="ARBA" id="ARBA00023136"/>
    </source>
</evidence>
<evidence type="ECO:0000256" key="9">
    <source>
        <dbReference type="SAM" id="Phobius"/>
    </source>
</evidence>
<feature type="domain" description="ABC transmembrane type-1" evidence="11">
    <location>
        <begin position="722"/>
        <end position="1011"/>
    </location>
</feature>
<dbReference type="InterPro" id="IPR003593">
    <property type="entry name" value="AAA+_ATPase"/>
</dbReference>
<feature type="domain" description="ABC transporter" evidence="10">
    <location>
        <begin position="361"/>
        <end position="650"/>
    </location>
</feature>
<dbReference type="PROSITE" id="PS00211">
    <property type="entry name" value="ABC_TRANSPORTER_1"/>
    <property type="match status" value="2"/>
</dbReference>
<dbReference type="Proteomes" id="UP001152592">
    <property type="component" value="Unassembled WGS sequence"/>
</dbReference>
<feature type="domain" description="ABC transmembrane type-1" evidence="11">
    <location>
        <begin position="61"/>
        <end position="328"/>
    </location>
</feature>
<evidence type="ECO:0000256" key="8">
    <source>
        <dbReference type="SAM" id="MobiDB-lite"/>
    </source>
</evidence>
<protein>
    <recommendedName>
        <fullName evidence="14">ABC transporter</fullName>
    </recommendedName>
</protein>
<dbReference type="FunFam" id="3.40.50.300:FF:000913">
    <property type="entry name" value="ABC multidrug transporter SitT"/>
    <property type="match status" value="1"/>
</dbReference>
<evidence type="ECO:0008006" key="14">
    <source>
        <dbReference type="Google" id="ProtNLM"/>
    </source>
</evidence>
<keyword evidence="3 9" id="KW-0812">Transmembrane</keyword>
<keyword evidence="7 9" id="KW-0472">Membrane</keyword>
<reference evidence="12" key="1">
    <citation type="submission" date="2021-07" db="EMBL/GenBank/DDBJ databases">
        <authorList>
            <person name="Branca A.L. A."/>
        </authorList>
    </citation>
    <scope>NUCLEOTIDE SEQUENCE</scope>
</reference>
<dbReference type="EMBL" id="CAJVPD010000249">
    <property type="protein sequence ID" value="CAG8395687.1"/>
    <property type="molecule type" value="Genomic_DNA"/>
</dbReference>
<keyword evidence="5" id="KW-0067">ATP-binding</keyword>
<evidence type="ECO:0000259" key="10">
    <source>
        <dbReference type="PROSITE" id="PS50893"/>
    </source>
</evidence>
<dbReference type="InterPro" id="IPR017871">
    <property type="entry name" value="ABC_transporter-like_CS"/>
</dbReference>